<feature type="region of interest" description="Disordered" evidence="2">
    <location>
        <begin position="1"/>
        <end position="99"/>
    </location>
</feature>
<keyword evidence="1" id="KW-0175">Coiled coil</keyword>
<organism evidence="4 5">
    <name type="scientific">Macrolepiota fuliginosa MF-IS2</name>
    <dbReference type="NCBI Taxonomy" id="1400762"/>
    <lineage>
        <taxon>Eukaryota</taxon>
        <taxon>Fungi</taxon>
        <taxon>Dikarya</taxon>
        <taxon>Basidiomycota</taxon>
        <taxon>Agaricomycotina</taxon>
        <taxon>Agaricomycetes</taxon>
        <taxon>Agaricomycetidae</taxon>
        <taxon>Agaricales</taxon>
        <taxon>Agaricineae</taxon>
        <taxon>Agaricaceae</taxon>
        <taxon>Macrolepiota</taxon>
    </lineage>
</organism>
<keyword evidence="3" id="KW-0472">Membrane</keyword>
<reference evidence="4" key="1">
    <citation type="submission" date="2020-11" db="EMBL/GenBank/DDBJ databases">
        <authorList>
            <consortium name="DOE Joint Genome Institute"/>
            <person name="Ahrendt S."/>
            <person name="Riley R."/>
            <person name="Andreopoulos W."/>
            <person name="Labutti K."/>
            <person name="Pangilinan J."/>
            <person name="Ruiz-Duenas F.J."/>
            <person name="Barrasa J.M."/>
            <person name="Sanchez-Garcia M."/>
            <person name="Camarero S."/>
            <person name="Miyauchi S."/>
            <person name="Serrano A."/>
            <person name="Linde D."/>
            <person name="Babiker R."/>
            <person name="Drula E."/>
            <person name="Ayuso-Fernandez I."/>
            <person name="Pacheco R."/>
            <person name="Padilla G."/>
            <person name="Ferreira P."/>
            <person name="Barriuso J."/>
            <person name="Kellner H."/>
            <person name="Castanera R."/>
            <person name="Alfaro M."/>
            <person name="Ramirez L."/>
            <person name="Pisabarro A.G."/>
            <person name="Kuo A."/>
            <person name="Tritt A."/>
            <person name="Lipzen A."/>
            <person name="He G."/>
            <person name="Yan M."/>
            <person name="Ng V."/>
            <person name="Cullen D."/>
            <person name="Martin F."/>
            <person name="Rosso M.-N."/>
            <person name="Henrissat B."/>
            <person name="Hibbett D."/>
            <person name="Martinez A.T."/>
            <person name="Grigoriev I.V."/>
        </authorList>
    </citation>
    <scope>NUCLEOTIDE SEQUENCE</scope>
    <source>
        <strain evidence="4">MF-IS2</strain>
    </source>
</reference>
<gene>
    <name evidence="4" type="ORF">P691DRAFT_849566</name>
</gene>
<dbReference type="Proteomes" id="UP000807342">
    <property type="component" value="Unassembled WGS sequence"/>
</dbReference>
<proteinExistence type="predicted"/>
<evidence type="ECO:0000313" key="4">
    <source>
        <dbReference type="EMBL" id="KAF9442109.1"/>
    </source>
</evidence>
<feature type="transmembrane region" description="Helical" evidence="3">
    <location>
        <begin position="168"/>
        <end position="188"/>
    </location>
</feature>
<evidence type="ECO:0000256" key="3">
    <source>
        <dbReference type="SAM" id="Phobius"/>
    </source>
</evidence>
<protein>
    <submittedName>
        <fullName evidence="4">Uncharacterized protein</fullName>
    </submittedName>
</protein>
<keyword evidence="5" id="KW-1185">Reference proteome</keyword>
<keyword evidence="3" id="KW-1133">Transmembrane helix</keyword>
<feature type="compositionally biased region" description="Basic and acidic residues" evidence="2">
    <location>
        <begin position="60"/>
        <end position="80"/>
    </location>
</feature>
<feature type="compositionally biased region" description="Polar residues" evidence="2">
    <location>
        <begin position="14"/>
        <end position="24"/>
    </location>
</feature>
<dbReference type="AlphaFoldDB" id="A0A9P5X1X1"/>
<keyword evidence="3" id="KW-0812">Transmembrane</keyword>
<feature type="region of interest" description="Disordered" evidence="2">
    <location>
        <begin position="244"/>
        <end position="271"/>
    </location>
</feature>
<evidence type="ECO:0000313" key="5">
    <source>
        <dbReference type="Proteomes" id="UP000807342"/>
    </source>
</evidence>
<feature type="compositionally biased region" description="Pro residues" evidence="2">
    <location>
        <begin position="35"/>
        <end position="47"/>
    </location>
</feature>
<feature type="compositionally biased region" description="Low complexity" evidence="2">
    <location>
        <begin position="345"/>
        <end position="367"/>
    </location>
</feature>
<sequence length="367" mass="39230">MAPLVDPCPRFSCRSESSITTTKPVTRLRRAPQSDAPPPPLITPAPVTPQLAPTCSPSTHSRDCDPNDPRDADDNAKSDEITTNPGIARPASAPAGDASKAFTSPLSTTIFLSSGLFVTSTSKLPNGSTEVFTLTSSGTRTITTTTEVPTQIGTTRFLFFSSGGPPKGIIGGAIGATVIVALVVFCILRRKRRKLVTLAPKSCAPAALISQSPQPLQITETSGSVVPFPFLAPTPTARDNAVTVKREGKEQIPPPPPPKCNEEDVEDNRDPFQDPEISDVDVSHQEVQDARNTLDRLQQLTNQFKMELQQLSDLARSGQLSEGKRARLEEIRRTAGLTMPFDRGSVSSSEASYSAAPPSYSSELSYS</sequence>
<feature type="region of interest" description="Disordered" evidence="2">
    <location>
        <begin position="338"/>
        <end position="367"/>
    </location>
</feature>
<evidence type="ECO:0000256" key="1">
    <source>
        <dbReference type="SAM" id="Coils"/>
    </source>
</evidence>
<dbReference type="EMBL" id="MU151701">
    <property type="protein sequence ID" value="KAF9442109.1"/>
    <property type="molecule type" value="Genomic_DNA"/>
</dbReference>
<comment type="caution">
    <text evidence="4">The sequence shown here is derived from an EMBL/GenBank/DDBJ whole genome shotgun (WGS) entry which is preliminary data.</text>
</comment>
<dbReference type="OrthoDB" id="3068801at2759"/>
<evidence type="ECO:0000256" key="2">
    <source>
        <dbReference type="SAM" id="MobiDB-lite"/>
    </source>
</evidence>
<accession>A0A9P5X1X1</accession>
<name>A0A9P5X1X1_9AGAR</name>
<feature type="coiled-coil region" evidence="1">
    <location>
        <begin position="280"/>
        <end position="314"/>
    </location>
</feature>